<feature type="transmembrane region" description="Helical" evidence="2">
    <location>
        <begin position="70"/>
        <end position="91"/>
    </location>
</feature>
<evidence type="ECO:0000256" key="1">
    <source>
        <dbReference type="SAM" id="MobiDB-lite"/>
    </source>
</evidence>
<sequence>MAAAALLAPLVASAADAGALSSSIADRAEALDLRAIGEAANLWPWWLALPLLAVGLLVCGFGSRGPGKRVVVAALAGGVAWQLGGMLPSWLSSASLPWLPAAIFAAVGLVLPSLGAAAGGALVGAWLGTRLGPEERRLYVQLAAGLALGVAAMVAARRIAAIASATAGAIVATVAAIALLPAPVRETLAKYPAAPLLPMVVIAIAGAAFQIARKKRSAVEKPRKPSKKKDEPESEAA</sequence>
<dbReference type="AlphaFoldDB" id="A0A0K1PD68"/>
<gene>
    <name evidence="3" type="ORF">AKJ08_1852</name>
</gene>
<feature type="transmembrane region" description="Helical" evidence="2">
    <location>
        <begin position="45"/>
        <end position="63"/>
    </location>
</feature>
<keyword evidence="2" id="KW-0812">Transmembrane</keyword>
<feature type="transmembrane region" description="Helical" evidence="2">
    <location>
        <begin position="194"/>
        <end position="212"/>
    </location>
</feature>
<feature type="region of interest" description="Disordered" evidence="1">
    <location>
        <begin position="214"/>
        <end position="237"/>
    </location>
</feature>
<reference evidence="3 4" key="1">
    <citation type="submission" date="2015-08" db="EMBL/GenBank/DDBJ databases">
        <authorList>
            <person name="Babu N.S."/>
            <person name="Beckwith C.J."/>
            <person name="Beseler K.G."/>
            <person name="Brison A."/>
            <person name="Carone J.V."/>
            <person name="Caskin T.P."/>
            <person name="Diamond M."/>
            <person name="Durham M.E."/>
            <person name="Foxe J.M."/>
            <person name="Go M."/>
            <person name="Henderson B.A."/>
            <person name="Jones I.B."/>
            <person name="McGettigan J.A."/>
            <person name="Micheletti S.J."/>
            <person name="Nasrallah M.E."/>
            <person name="Ortiz D."/>
            <person name="Piller C.R."/>
            <person name="Privatt S.R."/>
            <person name="Schneider S.L."/>
            <person name="Sharp S."/>
            <person name="Smith T.C."/>
            <person name="Stanton J.D."/>
            <person name="Ullery H.E."/>
            <person name="Wilson R.J."/>
            <person name="Serrano M.G."/>
            <person name="Buck G."/>
            <person name="Lee V."/>
            <person name="Wang Y."/>
            <person name="Carvalho R."/>
            <person name="Voegtly L."/>
            <person name="Shi R."/>
            <person name="Duckworth R."/>
            <person name="Johnson A."/>
            <person name="Loviza R."/>
            <person name="Walstead R."/>
            <person name="Shah Z."/>
            <person name="Kiflezghi M."/>
            <person name="Wade K."/>
            <person name="Ball S.L."/>
            <person name="Bradley K.W."/>
            <person name="Asai D.J."/>
            <person name="Bowman C.A."/>
            <person name="Russell D.A."/>
            <person name="Pope W.H."/>
            <person name="Jacobs-Sera D."/>
            <person name="Hendrix R.W."/>
            <person name="Hatfull G.F."/>
        </authorList>
    </citation>
    <scope>NUCLEOTIDE SEQUENCE [LARGE SCALE GENOMIC DNA]</scope>
    <source>
        <strain evidence="3 4">DSM 27710</strain>
    </source>
</reference>
<keyword evidence="4" id="KW-1185">Reference proteome</keyword>
<feature type="transmembrane region" description="Helical" evidence="2">
    <location>
        <begin position="103"/>
        <end position="126"/>
    </location>
</feature>
<dbReference type="RefSeq" id="WP_157370582.1">
    <property type="nucleotide sequence ID" value="NZ_CP012332.1"/>
</dbReference>
<dbReference type="KEGG" id="vin:AKJ08_1852"/>
<accession>A0A0K1PD68</accession>
<name>A0A0K1PD68_9BACT</name>
<dbReference type="Proteomes" id="UP000055590">
    <property type="component" value="Chromosome"/>
</dbReference>
<organism evidence="3 4">
    <name type="scientific">Vulgatibacter incomptus</name>
    <dbReference type="NCBI Taxonomy" id="1391653"/>
    <lineage>
        <taxon>Bacteria</taxon>
        <taxon>Pseudomonadati</taxon>
        <taxon>Myxococcota</taxon>
        <taxon>Myxococcia</taxon>
        <taxon>Myxococcales</taxon>
        <taxon>Cystobacterineae</taxon>
        <taxon>Vulgatibacteraceae</taxon>
        <taxon>Vulgatibacter</taxon>
    </lineage>
</organism>
<dbReference type="EMBL" id="CP012332">
    <property type="protein sequence ID" value="AKU91465.1"/>
    <property type="molecule type" value="Genomic_DNA"/>
</dbReference>
<evidence type="ECO:0000313" key="3">
    <source>
        <dbReference type="EMBL" id="AKU91465.1"/>
    </source>
</evidence>
<proteinExistence type="predicted"/>
<evidence type="ECO:0000256" key="2">
    <source>
        <dbReference type="SAM" id="Phobius"/>
    </source>
</evidence>
<feature type="compositionally biased region" description="Basic and acidic residues" evidence="1">
    <location>
        <begin position="217"/>
        <end position="231"/>
    </location>
</feature>
<feature type="transmembrane region" description="Helical" evidence="2">
    <location>
        <begin position="162"/>
        <end position="182"/>
    </location>
</feature>
<keyword evidence="2" id="KW-1133">Transmembrane helix</keyword>
<keyword evidence="2" id="KW-0472">Membrane</keyword>
<evidence type="ECO:0000313" key="4">
    <source>
        <dbReference type="Proteomes" id="UP000055590"/>
    </source>
</evidence>
<dbReference type="STRING" id="1391653.AKJ08_1852"/>
<protein>
    <submittedName>
        <fullName evidence="3">Membrane protein</fullName>
    </submittedName>
</protein>